<gene>
    <name evidence="3" type="ORF">GCM10011349_26410</name>
</gene>
<comment type="similarity">
    <text evidence="1">Belongs to the ParD antitoxin family.</text>
</comment>
<dbReference type="InterPro" id="IPR022789">
    <property type="entry name" value="ParD"/>
</dbReference>
<reference evidence="4" key="1">
    <citation type="journal article" date="2019" name="Int. J. Syst. Evol. Microbiol.">
        <title>The Global Catalogue of Microorganisms (GCM) 10K type strain sequencing project: providing services to taxonomists for standard genome sequencing and annotation.</title>
        <authorList>
            <consortium name="The Broad Institute Genomics Platform"/>
            <consortium name="The Broad Institute Genome Sequencing Center for Infectious Disease"/>
            <person name="Wu L."/>
            <person name="Ma J."/>
        </authorList>
    </citation>
    <scope>NUCLEOTIDE SEQUENCE [LARGE SCALE GENOMIC DNA]</scope>
    <source>
        <strain evidence="4">CGMCC 1.6784</strain>
    </source>
</reference>
<proteinExistence type="inferred from homology"/>
<evidence type="ECO:0008006" key="5">
    <source>
        <dbReference type="Google" id="ProtNLM"/>
    </source>
</evidence>
<evidence type="ECO:0000256" key="1">
    <source>
        <dbReference type="ARBA" id="ARBA00008580"/>
    </source>
</evidence>
<keyword evidence="2" id="KW-1277">Toxin-antitoxin system</keyword>
<dbReference type="Pfam" id="PF03693">
    <property type="entry name" value="ParD_antitoxin"/>
    <property type="match status" value="1"/>
</dbReference>
<dbReference type="InterPro" id="IPR010985">
    <property type="entry name" value="Ribbon_hlx_hlx"/>
</dbReference>
<dbReference type="InterPro" id="IPR038296">
    <property type="entry name" value="ParD_sf"/>
</dbReference>
<evidence type="ECO:0000256" key="2">
    <source>
        <dbReference type="ARBA" id="ARBA00022649"/>
    </source>
</evidence>
<comment type="caution">
    <text evidence="3">The sequence shown here is derived from an EMBL/GenBank/DDBJ whole genome shotgun (WGS) entry which is preliminary data.</text>
</comment>
<dbReference type="PANTHER" id="PTHR36582">
    <property type="entry name" value="ANTITOXIN PARD"/>
    <property type="match status" value="1"/>
</dbReference>
<dbReference type="EMBL" id="BMLK01000012">
    <property type="protein sequence ID" value="GGN52653.1"/>
    <property type="molecule type" value="Genomic_DNA"/>
</dbReference>
<protein>
    <recommendedName>
        <fullName evidence="5">Type II toxin-antitoxin system ParD family antitoxin</fullName>
    </recommendedName>
</protein>
<accession>A0ABQ2JQP3</accession>
<dbReference type="Gene3D" id="6.10.10.120">
    <property type="entry name" value="Antitoxin ParD1-like"/>
    <property type="match status" value="1"/>
</dbReference>
<organism evidence="3 4">
    <name type="scientific">Novosphingobium indicum</name>
    <dbReference type="NCBI Taxonomy" id="462949"/>
    <lineage>
        <taxon>Bacteria</taxon>
        <taxon>Pseudomonadati</taxon>
        <taxon>Pseudomonadota</taxon>
        <taxon>Alphaproteobacteria</taxon>
        <taxon>Sphingomonadales</taxon>
        <taxon>Sphingomonadaceae</taxon>
        <taxon>Novosphingobium</taxon>
    </lineage>
</organism>
<keyword evidence="4" id="KW-1185">Reference proteome</keyword>
<evidence type="ECO:0000313" key="3">
    <source>
        <dbReference type="EMBL" id="GGN52653.1"/>
    </source>
</evidence>
<dbReference type="Proteomes" id="UP000605099">
    <property type="component" value="Unassembled WGS sequence"/>
</dbReference>
<dbReference type="NCBIfam" id="TIGR02606">
    <property type="entry name" value="antidote_CC2985"/>
    <property type="match status" value="1"/>
</dbReference>
<name>A0ABQ2JQP3_9SPHN</name>
<sequence length="88" mass="9467">MTTRTAKPVTVTLGPLTEMAQERVASGRYASVSEVVRAGLRALEREEAALDAVLKARVEEALADPAPPLPQEDVFAELRARHEARTAG</sequence>
<evidence type="ECO:0000313" key="4">
    <source>
        <dbReference type="Proteomes" id="UP000605099"/>
    </source>
</evidence>
<dbReference type="PANTHER" id="PTHR36582:SF2">
    <property type="entry name" value="ANTITOXIN PARD"/>
    <property type="match status" value="1"/>
</dbReference>
<dbReference type="SUPFAM" id="SSF47598">
    <property type="entry name" value="Ribbon-helix-helix"/>
    <property type="match status" value="1"/>
</dbReference>